<gene>
    <name evidence="1" type="ORF">J3L21_11910</name>
</gene>
<protein>
    <submittedName>
        <fullName evidence="1">Uncharacterized protein</fullName>
    </submittedName>
</protein>
<dbReference type="EMBL" id="CP071880">
    <property type="protein sequence ID" value="QTE52619.1"/>
    <property type="molecule type" value="Genomic_DNA"/>
</dbReference>
<dbReference type="RefSeq" id="WP_208057795.1">
    <property type="nucleotide sequence ID" value="NZ_CP071880.1"/>
</dbReference>
<organism evidence="1 2">
    <name type="scientific">Mucilaginibacter rubeus</name>
    <dbReference type="NCBI Taxonomy" id="2027860"/>
    <lineage>
        <taxon>Bacteria</taxon>
        <taxon>Pseudomonadati</taxon>
        <taxon>Bacteroidota</taxon>
        <taxon>Sphingobacteriia</taxon>
        <taxon>Sphingobacteriales</taxon>
        <taxon>Sphingobacteriaceae</taxon>
        <taxon>Mucilaginibacter</taxon>
    </lineage>
</organism>
<accession>A0ABX7UK12</accession>
<dbReference type="Proteomes" id="UP000663940">
    <property type="component" value="Chromosome"/>
</dbReference>
<sequence length="84" mass="9333">MSINEMTSLVMEFEPKSKVEEVKASLSSAKNILLKDGSIVKVQVGTNNSNTFYGSPTWIDEQGFPLPEHKYSDDAVQLKTKIVI</sequence>
<proteinExistence type="predicted"/>
<name>A0ABX7UK12_9SPHI</name>
<reference evidence="1 2" key="1">
    <citation type="submission" date="2021-03" db="EMBL/GenBank/DDBJ databases">
        <title>Mucilaginibacter strains isolated from gold and copper mining confer multi heavy-metal resistance.</title>
        <authorList>
            <person name="Li Y."/>
        </authorList>
    </citation>
    <scope>NUCLEOTIDE SEQUENCE [LARGE SCALE GENOMIC DNA]</scope>
    <source>
        <strain evidence="1 2">P2-4</strain>
    </source>
</reference>
<keyword evidence="2" id="KW-1185">Reference proteome</keyword>
<evidence type="ECO:0000313" key="2">
    <source>
        <dbReference type="Proteomes" id="UP000663940"/>
    </source>
</evidence>
<evidence type="ECO:0000313" key="1">
    <source>
        <dbReference type="EMBL" id="QTE52619.1"/>
    </source>
</evidence>